<feature type="transmembrane region" description="Helical" evidence="1">
    <location>
        <begin position="144"/>
        <end position="162"/>
    </location>
</feature>
<feature type="transmembrane region" description="Helical" evidence="1">
    <location>
        <begin position="390"/>
        <end position="407"/>
    </location>
</feature>
<comment type="caution">
    <text evidence="2">The sequence shown here is derived from an EMBL/GenBank/DDBJ whole genome shotgun (WGS) entry which is preliminary data.</text>
</comment>
<reference evidence="2 3" key="1">
    <citation type="journal article" date="2020" name="mSystems">
        <title>Defining Genomic and Predicted Metabolic Features of the Acetobacterium Genus.</title>
        <authorList>
            <person name="Ross D.E."/>
            <person name="Marshall C.W."/>
            <person name="Gulliver D."/>
            <person name="May H.D."/>
            <person name="Norman R.S."/>
        </authorList>
    </citation>
    <scope>NUCLEOTIDE SEQUENCE [LARGE SCALE GENOMIC DNA]</scope>
    <source>
        <strain evidence="2 3">DSM 4132</strain>
    </source>
</reference>
<keyword evidence="1" id="KW-0472">Membrane</keyword>
<feature type="transmembrane region" description="Helical" evidence="1">
    <location>
        <begin position="115"/>
        <end position="132"/>
    </location>
</feature>
<evidence type="ECO:0000313" key="2">
    <source>
        <dbReference type="EMBL" id="MBC3898386.1"/>
    </source>
</evidence>
<feature type="transmembrane region" description="Helical" evidence="1">
    <location>
        <begin position="92"/>
        <end position="109"/>
    </location>
</feature>
<evidence type="ECO:0000313" key="3">
    <source>
        <dbReference type="Proteomes" id="UP000622405"/>
    </source>
</evidence>
<organism evidence="2 3">
    <name type="scientific">Acetobacterium malicum</name>
    <dbReference type="NCBI Taxonomy" id="52692"/>
    <lineage>
        <taxon>Bacteria</taxon>
        <taxon>Bacillati</taxon>
        <taxon>Bacillota</taxon>
        <taxon>Clostridia</taxon>
        <taxon>Eubacteriales</taxon>
        <taxon>Eubacteriaceae</taxon>
        <taxon>Acetobacterium</taxon>
    </lineage>
</organism>
<feature type="transmembrane region" description="Helical" evidence="1">
    <location>
        <begin position="221"/>
        <end position="254"/>
    </location>
</feature>
<gene>
    <name evidence="2" type="ORF">GH811_01985</name>
</gene>
<feature type="transmembrane region" description="Helical" evidence="1">
    <location>
        <begin position="64"/>
        <end position="85"/>
    </location>
</feature>
<accession>A0ABR6YTE4</accession>
<feature type="transmembrane region" description="Helical" evidence="1">
    <location>
        <begin position="355"/>
        <end position="378"/>
    </location>
</feature>
<proteinExistence type="predicted"/>
<evidence type="ECO:0000256" key="1">
    <source>
        <dbReference type="SAM" id="Phobius"/>
    </source>
</evidence>
<sequence>MITRKSTNSIVILGLALIFIILGLSNVLFLIMGIIIAGSFIFISGAEGIYGLFFMLPFSPIMKLAPGGNTFFNILIAVYILRMIFLNQKTKMTLYQILSILALIIFSLLNTGDSSLIKLVELVIYFVLAFLVMNTKDNIKVRKLLMFFVAGIIIASVLGSFSDLIPGLSGFMQETRIKLEDGDVIGRFSGIQTNPNFYTMDITIAIAALLYMIGMKKHRWYDYVLVIILLGFGILSLSLSFMLAMGVVFILYLIFKIVQLTKLSFDVNVISRGIIFIALTLFIISEISNLPYMNIYFQRLGIGNFVDQSLSDLTTGRSDIWSDYLSLYLSDWRIFLVGVGYSVEAYNLRQAHNYFLELLVHLGVIGTILYFNVLNSIFKPFSMKIKGRMLCLLPLAALIFRGFGINLFFRENFIFYLIICALIMADNDSIGDLRIPRNGAADEK</sequence>
<dbReference type="Proteomes" id="UP000622405">
    <property type="component" value="Unassembled WGS sequence"/>
</dbReference>
<keyword evidence="1" id="KW-1133">Transmembrane helix</keyword>
<feature type="transmembrane region" description="Helical" evidence="1">
    <location>
        <begin position="12"/>
        <end position="44"/>
    </location>
</feature>
<protein>
    <submittedName>
        <fullName evidence="2">Uncharacterized protein</fullName>
    </submittedName>
</protein>
<keyword evidence="3" id="KW-1185">Reference proteome</keyword>
<dbReference type="EMBL" id="WJBE01000001">
    <property type="protein sequence ID" value="MBC3898386.1"/>
    <property type="molecule type" value="Genomic_DNA"/>
</dbReference>
<feature type="transmembrane region" description="Helical" evidence="1">
    <location>
        <begin position="274"/>
        <end position="292"/>
    </location>
</feature>
<name>A0ABR6YTE4_9FIRM</name>
<dbReference type="RefSeq" id="WP_186893044.1">
    <property type="nucleotide sequence ID" value="NZ_WJBE01000001.1"/>
</dbReference>
<feature type="transmembrane region" description="Helical" evidence="1">
    <location>
        <begin position="197"/>
        <end position="214"/>
    </location>
</feature>
<keyword evidence="1" id="KW-0812">Transmembrane</keyword>